<dbReference type="AlphaFoldDB" id="A0A2Z5IPZ0"/>
<evidence type="ECO:0000256" key="1">
    <source>
        <dbReference type="ARBA" id="ARBA00009031"/>
    </source>
</evidence>
<feature type="domain" description="Mycoplasma lipoprotein C-terminal" evidence="2">
    <location>
        <begin position="395"/>
        <end position="506"/>
    </location>
</feature>
<organism evidence="3 4">
    <name type="scientific">[Mycoplasma] phocae</name>
    <dbReference type="NCBI Taxonomy" id="142651"/>
    <lineage>
        <taxon>Bacteria</taxon>
        <taxon>Bacillati</taxon>
        <taxon>Mycoplasmatota</taxon>
        <taxon>Mycoplasmoidales</taxon>
        <taxon>Metamycoplasmataceae</taxon>
        <taxon>Metamycoplasma</taxon>
    </lineage>
</organism>
<evidence type="ECO:0000259" key="2">
    <source>
        <dbReference type="Pfam" id="PF03202"/>
    </source>
</evidence>
<dbReference type="PROSITE" id="PS51257">
    <property type="entry name" value="PROKAR_LIPOPROTEIN"/>
    <property type="match status" value="1"/>
</dbReference>
<accession>A0A2Z5IPZ0</accession>
<dbReference type="InterPro" id="IPR004890">
    <property type="entry name" value="Lipoprotein_10_C"/>
</dbReference>
<dbReference type="RefSeq" id="WP_114190681.1">
    <property type="nucleotide sequence ID" value="NZ_CP029295.1"/>
</dbReference>
<gene>
    <name evidence="3" type="ORF">DA803_00405</name>
</gene>
<dbReference type="EMBL" id="CP029295">
    <property type="protein sequence ID" value="AXE60562.1"/>
    <property type="molecule type" value="Genomic_DNA"/>
</dbReference>
<comment type="similarity">
    <text evidence="1">Belongs to the MG185/MG260 family.</text>
</comment>
<dbReference type="Pfam" id="PF03202">
    <property type="entry name" value="Lipoprotein_10"/>
    <property type="match status" value="1"/>
</dbReference>
<protein>
    <recommendedName>
        <fullName evidence="2">Mycoplasma lipoprotein C-terminal domain-containing protein</fullName>
    </recommendedName>
</protein>
<proteinExistence type="inferred from homology"/>
<dbReference type="Proteomes" id="UP000252477">
    <property type="component" value="Chromosome"/>
</dbReference>
<dbReference type="OrthoDB" id="394229at2"/>
<name>A0A2Z5IPZ0_9BACT</name>
<reference evidence="4" key="1">
    <citation type="journal article" date="2018" name="Microbiol. Resour. Announc.">
        <title>Complete Sequence and Annotation of the Mycoplasma phocidae Strain 105T Genome.</title>
        <authorList>
            <person name="Frasca S. Jr."/>
            <person name="Kutish G.F."/>
            <person name="Michaels D.L."/>
            <person name="Brown D.R."/>
        </authorList>
    </citation>
    <scope>NUCLEOTIDE SEQUENCE [LARGE SCALE GENOMIC DNA]</scope>
    <source>
        <strain evidence="4">105</strain>
    </source>
</reference>
<evidence type="ECO:0000313" key="3">
    <source>
        <dbReference type="EMBL" id="AXE60562.1"/>
    </source>
</evidence>
<sequence length="532" mass="62109">MKPFDKYKIISIVPVISLPITMISCINNKDKDTLIFKIPYYKNNDIKPFYNVIEVYNTYLESKNDPHLPVAIEESKNRNLIYQKINLDLSSQNEFIPNLILYYPSLANILNSYHRSLNFHEIIDDSNIDKNFLITEKQVNTSKDENILLPFSVSGESLVINNILFGMFLDQALTFLNNENEQQISLDYYKHRIFINALNCYQKASGPLKNTTEKFWKSQKIVFNKNKLLDLFATINDQQFRSNFGLINLAKKISDTFSQEENKISIETLHIRSINNFVYSLLFNYSKTSYDNYFLKRKPNGLLDYDKIFEIGSEENNQLKWVFEYIKSSLMNSKISLYNSANDSSPFISTKMFALTSTRFYQLIENDKNKKIKEFQFLPAPTKNDINDKVGSFLVQGNNLIGIKKSKVQDESTINFVNWMYNKNNIINWKIGPKILKLTPVEYIAYSLGYIFPSENFIKEFPKMNKINLANQKFLVNAKRKDLSPFQEPVDKQSDSLRKNIALVFSNYLYNNLETANFSEFLFNLKKGIFGE</sequence>
<dbReference type="KEGG" id="mpho:DA803_00405"/>
<evidence type="ECO:0000313" key="4">
    <source>
        <dbReference type="Proteomes" id="UP000252477"/>
    </source>
</evidence>
<keyword evidence="4" id="KW-1185">Reference proteome</keyword>